<gene>
    <name evidence="1" type="ORF">Csp_D32220</name>
</gene>
<proteinExistence type="predicted"/>
<organism evidence="1">
    <name type="scientific">Curvibacter symbiont subsp. Hydra magnipapillata</name>
    <dbReference type="NCBI Taxonomy" id="667019"/>
    <lineage>
        <taxon>Bacteria</taxon>
        <taxon>Pseudomonadati</taxon>
        <taxon>Pseudomonadota</taxon>
        <taxon>Betaproteobacteria</taxon>
        <taxon>Burkholderiales</taxon>
        <taxon>Comamonadaceae</taxon>
        <taxon>Curvibacter</taxon>
    </lineage>
</organism>
<dbReference type="AlphaFoldDB" id="C9YF66"/>
<accession>C9YF66</accession>
<evidence type="ECO:0000313" key="1">
    <source>
        <dbReference type="EMBL" id="CBA32454.1"/>
    </source>
</evidence>
<sequence>MSKRNSQVTLLPTGHVSLGFAAGVTSLYKIGFDFEKKAPENA</sequence>
<protein>
    <submittedName>
        <fullName evidence="1">Uncharacterized protein</fullName>
    </submittedName>
</protein>
<dbReference type="EMBL" id="FN543107">
    <property type="protein sequence ID" value="CBA32454.1"/>
    <property type="molecule type" value="Genomic_DNA"/>
</dbReference>
<reference evidence="1" key="1">
    <citation type="journal article" date="2010" name="Nature">
        <title>The Dynamic genome of Hydra.</title>
        <authorList>
            <person name="Chapman J.A."/>
            <person name="Kirkness E.F."/>
            <person name="Simakov O."/>
            <person name="Hampson S.E."/>
            <person name="Mitros T."/>
            <person name="Weinmaier T."/>
            <person name="Rattei T."/>
            <person name="Balasubramanian P.G."/>
            <person name="Borman J."/>
            <person name="Busam D."/>
            <person name="Disbennett K."/>
            <person name="Pfannkoch C."/>
            <person name="Sumin N."/>
            <person name="Sutton G."/>
            <person name="Viswanathan L."/>
            <person name="Walenz B."/>
            <person name="Goodstein D.M."/>
            <person name="Hellsten U."/>
            <person name="Kawashima T."/>
            <person name="Prochnik S.E."/>
            <person name="Putnam N.H."/>
            <person name="Shu S."/>
            <person name="Blumberg B."/>
            <person name="Dana C.E."/>
            <person name="Gee L."/>
            <person name="Kibler D.F."/>
            <person name="Law L."/>
            <person name="Lindgens D."/>
            <person name="Martinez D.E."/>
            <person name="Peng J."/>
            <person name="Wigge P.A."/>
            <person name="Bertulat B."/>
            <person name="Guder C."/>
            <person name="Nakamura Y."/>
            <person name="Ozbek S."/>
            <person name="Watanabe H."/>
            <person name="Khalturin K."/>
            <person name="Hemmrich G."/>
            <person name="Franke A."/>
            <person name="Augustin R."/>
            <person name="Fraune S."/>
            <person name="Hayakawa E."/>
            <person name="Hayakawa S."/>
            <person name="Hirose M."/>
            <person name="Hwang J."/>
            <person name="Ikeo K."/>
            <person name="Nishimiya-Fujisawa C."/>
            <person name="Ogura A."/>
            <person name="Takahashi T."/>
            <person name="Steinmetz P.R."/>
            <person name="Zhang X."/>
            <person name="Aufschnaiter R."/>
            <person name="Eder M.K."/>
            <person name="Gorny A.K."/>
            <person name="Salvenmoser W."/>
            <person name="Heimberg A.M."/>
            <person name="Wheeler B.M."/>
            <person name="Peterson K.J."/>
            <person name="Boettger A."/>
            <person name="Tischler P."/>
            <person name="Wolf A."/>
            <person name="Gojobori T."/>
            <person name="Remington K.A."/>
            <person name="Strausberg R.L."/>
            <person name="Venter J."/>
            <person name="Technau U."/>
            <person name="Hobmayer B."/>
            <person name="Bosch T.C."/>
            <person name="Holstein T.W."/>
            <person name="Fujisawa T."/>
            <person name="Bode H.R."/>
            <person name="David C.N."/>
            <person name="Rokhsar D.S."/>
            <person name="Steele R.E."/>
        </authorList>
    </citation>
    <scope>NUCLEOTIDE SEQUENCE</scope>
</reference>
<name>C9YF66_CURXX</name>